<evidence type="ECO:0000313" key="1">
    <source>
        <dbReference type="EMBL" id="CAG8590258.1"/>
    </source>
</evidence>
<sequence>ESFHFHSIGSSIPILLLREFNYTSSDFLSKPLDFEKEVVYVIFDCEEKN</sequence>
<accession>A0ACA9MHH6</accession>
<reference evidence="1" key="1">
    <citation type="submission" date="2021-06" db="EMBL/GenBank/DDBJ databases">
        <authorList>
            <person name="Kallberg Y."/>
            <person name="Tangrot J."/>
            <person name="Rosling A."/>
        </authorList>
    </citation>
    <scope>NUCLEOTIDE SEQUENCE</scope>
    <source>
        <strain evidence="1">IL203A</strain>
    </source>
</reference>
<evidence type="ECO:0000313" key="2">
    <source>
        <dbReference type="Proteomes" id="UP000789702"/>
    </source>
</evidence>
<comment type="caution">
    <text evidence="1">The sequence shown here is derived from an EMBL/GenBank/DDBJ whole genome shotgun (WGS) entry which is preliminary data.</text>
</comment>
<organism evidence="1 2">
    <name type="scientific">Dentiscutata heterogama</name>
    <dbReference type="NCBI Taxonomy" id="1316150"/>
    <lineage>
        <taxon>Eukaryota</taxon>
        <taxon>Fungi</taxon>
        <taxon>Fungi incertae sedis</taxon>
        <taxon>Mucoromycota</taxon>
        <taxon>Glomeromycotina</taxon>
        <taxon>Glomeromycetes</taxon>
        <taxon>Diversisporales</taxon>
        <taxon>Gigasporaceae</taxon>
        <taxon>Dentiscutata</taxon>
    </lineage>
</organism>
<dbReference type="Proteomes" id="UP000789702">
    <property type="component" value="Unassembled WGS sequence"/>
</dbReference>
<gene>
    <name evidence="1" type="ORF">DHETER_LOCUS6835</name>
</gene>
<keyword evidence="2" id="KW-1185">Reference proteome</keyword>
<protein>
    <submittedName>
        <fullName evidence="1">13401_t:CDS:1</fullName>
    </submittedName>
</protein>
<proteinExistence type="predicted"/>
<name>A0ACA9MHH6_9GLOM</name>
<feature type="non-terminal residue" evidence="1">
    <location>
        <position position="1"/>
    </location>
</feature>
<dbReference type="EMBL" id="CAJVPU010008991">
    <property type="protein sequence ID" value="CAG8590258.1"/>
    <property type="molecule type" value="Genomic_DNA"/>
</dbReference>